<dbReference type="Gene3D" id="3.40.640.10">
    <property type="entry name" value="Type I PLP-dependent aspartate aminotransferase-like (Major domain)"/>
    <property type="match status" value="1"/>
</dbReference>
<keyword evidence="7" id="KW-0032">Aminotransferase</keyword>
<evidence type="ECO:0000256" key="13">
    <source>
        <dbReference type="ARBA" id="ARBA00031787"/>
    </source>
</evidence>
<evidence type="ECO:0000256" key="7">
    <source>
        <dbReference type="ARBA" id="ARBA00022576"/>
    </source>
</evidence>
<evidence type="ECO:0000256" key="1">
    <source>
        <dbReference type="ARBA" id="ARBA00001750"/>
    </source>
</evidence>
<evidence type="ECO:0000256" key="10">
    <source>
        <dbReference type="ARBA" id="ARBA00029760"/>
    </source>
</evidence>
<comment type="caution">
    <text evidence="17">The sequence shown here is derived from an EMBL/GenBank/DDBJ whole genome shotgun (WGS) entry which is preliminary data.</text>
</comment>
<accession>A0ABP7ZYV2</accession>
<evidence type="ECO:0000256" key="2">
    <source>
        <dbReference type="ARBA" id="ARBA00001933"/>
    </source>
</evidence>
<comment type="pathway">
    <text evidence="3">Amino-acid degradation; 4-aminobutanoate degradation.</text>
</comment>
<dbReference type="InterPro" id="IPR015422">
    <property type="entry name" value="PyrdxlP-dep_Trfase_small"/>
</dbReference>
<evidence type="ECO:0000256" key="11">
    <source>
        <dbReference type="ARBA" id="ARBA00030204"/>
    </source>
</evidence>
<dbReference type="InterPro" id="IPR005814">
    <property type="entry name" value="Aminotrans_3"/>
</dbReference>
<dbReference type="CDD" id="cd00610">
    <property type="entry name" value="OAT_like"/>
    <property type="match status" value="1"/>
</dbReference>
<dbReference type="SUPFAM" id="SSF53383">
    <property type="entry name" value="PLP-dependent transferases"/>
    <property type="match status" value="1"/>
</dbReference>
<evidence type="ECO:0000256" key="15">
    <source>
        <dbReference type="ARBA" id="ARBA00050054"/>
    </source>
</evidence>
<dbReference type="PANTHER" id="PTHR11986">
    <property type="entry name" value="AMINOTRANSFERASE CLASS III"/>
    <property type="match status" value="1"/>
</dbReference>
<dbReference type="InterPro" id="IPR015424">
    <property type="entry name" value="PyrdxlP-dep_Trfase"/>
</dbReference>
<comment type="cofactor">
    <cofactor evidence="2">
        <name>pyridoxal 5'-phosphate</name>
        <dbReference type="ChEBI" id="CHEBI:597326"/>
    </cofactor>
</comment>
<dbReference type="NCBIfam" id="NF004714">
    <property type="entry name" value="PRK06058.1"/>
    <property type="match status" value="1"/>
</dbReference>
<comment type="catalytic activity">
    <reaction evidence="14">
        <text>4-aminobutanoate + 2-oxoglutarate = succinate semialdehyde + L-glutamate</text>
        <dbReference type="Rhea" id="RHEA:23352"/>
        <dbReference type="ChEBI" id="CHEBI:16810"/>
        <dbReference type="ChEBI" id="CHEBI:29985"/>
        <dbReference type="ChEBI" id="CHEBI:57706"/>
        <dbReference type="ChEBI" id="CHEBI:59888"/>
        <dbReference type="EC" id="2.6.1.19"/>
    </reaction>
</comment>
<keyword evidence="18" id="KW-1185">Reference proteome</keyword>
<dbReference type="PROSITE" id="PS00600">
    <property type="entry name" value="AA_TRANSFER_CLASS_3"/>
    <property type="match status" value="1"/>
</dbReference>
<dbReference type="InterPro" id="IPR015421">
    <property type="entry name" value="PyrdxlP-dep_Trfase_major"/>
</dbReference>
<dbReference type="InterPro" id="IPR004632">
    <property type="entry name" value="4NH2But_aminotransferase_bac"/>
</dbReference>
<proteinExistence type="inferred from homology"/>
<evidence type="ECO:0000256" key="4">
    <source>
        <dbReference type="ARBA" id="ARBA00008954"/>
    </source>
</evidence>
<dbReference type="EMBL" id="BAABBW010000002">
    <property type="protein sequence ID" value="GAA4173786.1"/>
    <property type="molecule type" value="Genomic_DNA"/>
</dbReference>
<comment type="similarity">
    <text evidence="4 16">Belongs to the class-III pyridoxal-phosphate-dependent aminotransferase family.</text>
</comment>
<dbReference type="Gene3D" id="3.90.1150.10">
    <property type="entry name" value="Aspartate Aminotransferase, domain 1"/>
    <property type="match status" value="1"/>
</dbReference>
<protein>
    <recommendedName>
        <fullName evidence="12">(S)-3-amino-2-methylpropionate transaminase</fullName>
        <ecNumber evidence="6">2.6.1.19</ecNumber>
        <ecNumber evidence="5">2.6.1.22</ecNumber>
    </recommendedName>
    <alternativeName>
        <fullName evidence="13">GABA aminotransferase</fullName>
    </alternativeName>
    <alternativeName>
        <fullName evidence="11">Gamma-amino-N-butyrate transaminase</fullName>
    </alternativeName>
    <alternativeName>
        <fullName evidence="15">Glutamate:succinic semialdehyde transaminase</fullName>
    </alternativeName>
    <alternativeName>
        <fullName evidence="10">L-AIBAT</fullName>
    </alternativeName>
</protein>
<dbReference type="InterPro" id="IPR049704">
    <property type="entry name" value="Aminotrans_3_PPA_site"/>
</dbReference>
<evidence type="ECO:0000256" key="6">
    <source>
        <dbReference type="ARBA" id="ARBA00012912"/>
    </source>
</evidence>
<reference evidence="18" key="1">
    <citation type="journal article" date="2019" name="Int. J. Syst. Evol. Microbiol.">
        <title>The Global Catalogue of Microorganisms (GCM) 10K type strain sequencing project: providing services to taxonomists for standard genome sequencing and annotation.</title>
        <authorList>
            <consortium name="The Broad Institute Genomics Platform"/>
            <consortium name="The Broad Institute Genome Sequencing Center for Infectious Disease"/>
            <person name="Wu L."/>
            <person name="Ma J."/>
        </authorList>
    </citation>
    <scope>NUCLEOTIDE SEQUENCE [LARGE SCALE GENOMIC DNA]</scope>
    <source>
        <strain evidence="18">JCM 17591</strain>
    </source>
</reference>
<name>A0ABP7ZYV2_9MICO</name>
<dbReference type="EC" id="2.6.1.19" evidence="6"/>
<sequence length="523" mass="54082">MQPRDRPLQRAARQLRLIAQQAQPEVTPAKQGAQIGRHPSLLYMLAASGGITIRNGELRPAMRLTTVAVMTDLAQADTASPATGGPDLPQVRKLVTSIPGPRSTELLARKQAAVSAAVGVSVPVAVVAAGGGVVVDADGNSLIDLGSGIAVTSVGNANPRVAAAVSAQVAAFTHTCFMIAPYEPYVEVAEALNRLTPGDHEKRTALFNSGAEAVENAVKIARSYTGRQAVVAFDHAYHGRTNLTMALTAKSMPYKSGFGPFAPEVYRAPMSYPYRDGLSGPEAAKNAISLIEKQVGAANLAAILIEPIQGEGGFIVPAPGFLPALAEWAAANGVVFIADEVQTGFARTGRLFASEHEGIVPDLITTAKGIAGGLPLSAVTGRAEIMDSPQVGGLGGTYGGNPLACAAALAAIDAYEQDGLVERAGRIGEIIAEWADAARAADPRIGDVRGRGAMMAIELVDPATGEPDAALPSRIVKYAYEHGVIVLTAGTYGNIIRFLPPLSIGDELLAEGLQVVRDALAAS</sequence>
<evidence type="ECO:0000256" key="3">
    <source>
        <dbReference type="ARBA" id="ARBA00005176"/>
    </source>
</evidence>
<evidence type="ECO:0000256" key="12">
    <source>
        <dbReference type="ARBA" id="ARBA00030857"/>
    </source>
</evidence>
<evidence type="ECO:0000256" key="8">
    <source>
        <dbReference type="ARBA" id="ARBA00022679"/>
    </source>
</evidence>
<dbReference type="Proteomes" id="UP001501079">
    <property type="component" value="Unassembled WGS sequence"/>
</dbReference>
<evidence type="ECO:0000313" key="18">
    <source>
        <dbReference type="Proteomes" id="UP001501079"/>
    </source>
</evidence>
<gene>
    <name evidence="17" type="primary">gabT</name>
    <name evidence="17" type="ORF">GCM10022287_16690</name>
</gene>
<dbReference type="Pfam" id="PF00202">
    <property type="entry name" value="Aminotran_3"/>
    <property type="match status" value="1"/>
</dbReference>
<evidence type="ECO:0000256" key="16">
    <source>
        <dbReference type="RuleBase" id="RU003560"/>
    </source>
</evidence>
<dbReference type="PIRSF" id="PIRSF000521">
    <property type="entry name" value="Transaminase_4ab_Lys_Orn"/>
    <property type="match status" value="1"/>
</dbReference>
<evidence type="ECO:0000256" key="9">
    <source>
        <dbReference type="ARBA" id="ARBA00022898"/>
    </source>
</evidence>
<comment type="catalytic activity">
    <reaction evidence="1">
        <text>(S)-3-amino-2-methylpropanoate + 2-oxoglutarate = 2-methyl-3-oxopropanoate + L-glutamate</text>
        <dbReference type="Rhea" id="RHEA:13993"/>
        <dbReference type="ChEBI" id="CHEBI:16810"/>
        <dbReference type="ChEBI" id="CHEBI:29985"/>
        <dbReference type="ChEBI" id="CHEBI:57700"/>
        <dbReference type="ChEBI" id="CHEBI:58655"/>
        <dbReference type="EC" id="2.6.1.22"/>
    </reaction>
</comment>
<organism evidence="17 18">
    <name type="scientific">Gryllotalpicola koreensis</name>
    <dbReference type="NCBI Taxonomy" id="993086"/>
    <lineage>
        <taxon>Bacteria</taxon>
        <taxon>Bacillati</taxon>
        <taxon>Actinomycetota</taxon>
        <taxon>Actinomycetes</taxon>
        <taxon>Micrococcales</taxon>
        <taxon>Microbacteriaceae</taxon>
        <taxon>Gryllotalpicola</taxon>
    </lineage>
</organism>
<keyword evidence="9 16" id="KW-0663">Pyridoxal phosphate</keyword>
<evidence type="ECO:0000256" key="14">
    <source>
        <dbReference type="ARBA" id="ARBA00048021"/>
    </source>
</evidence>
<evidence type="ECO:0000256" key="5">
    <source>
        <dbReference type="ARBA" id="ARBA00012876"/>
    </source>
</evidence>
<dbReference type="EC" id="2.6.1.22" evidence="5"/>
<evidence type="ECO:0000313" key="17">
    <source>
        <dbReference type="EMBL" id="GAA4173786.1"/>
    </source>
</evidence>
<keyword evidence="8" id="KW-0808">Transferase</keyword>
<dbReference type="NCBIfam" id="TIGR00700">
    <property type="entry name" value="GABAtrnsam"/>
    <property type="match status" value="1"/>
</dbReference>
<dbReference type="InterPro" id="IPR050103">
    <property type="entry name" value="Class-III_PLP-dep_AT"/>
</dbReference>